<keyword evidence="3" id="KW-1185">Reference proteome</keyword>
<dbReference type="InterPro" id="IPR022385">
    <property type="entry name" value="Rhs_assc_core"/>
</dbReference>
<dbReference type="EMBL" id="JABWRP010000012">
    <property type="protein sequence ID" value="MBC3472033.1"/>
    <property type="molecule type" value="Genomic_DNA"/>
</dbReference>
<sequence length="273" mass="30408">MPEILTSPMRDGKTVLLQVDGLGSIVAERGFRQGEWSFPPYGQLPPQRVVGALRFAGQWFDPVVRSYLLGNGHRLYSPAIMRFLSPDSLSPFGAGGINVYAYCSGDPVNSHDPSGRSKFGLTKLLQDHGLPKPPLRDYLKPLGRLKNIGQRREVYRLNGDNFEKFEFMGAGEKIIGAKRNDRSVLSVALNSEDFYRSGELYIPESTVPERAIEGLLNAGFQRVRFDTDFLAELIFREGASSQTGEIANSTLHRQNNLYTEDPVGAVARTRTRN</sequence>
<accession>A0A923K728</accession>
<evidence type="ECO:0000313" key="2">
    <source>
        <dbReference type="EMBL" id="MBV4543463.1"/>
    </source>
</evidence>
<dbReference type="AlphaFoldDB" id="A0A923K728"/>
<dbReference type="RefSeq" id="WP_186603286.1">
    <property type="nucleotide sequence ID" value="NZ_JABWRP020000017.1"/>
</dbReference>
<evidence type="ECO:0000313" key="1">
    <source>
        <dbReference type="EMBL" id="MBC3472033.1"/>
    </source>
</evidence>
<dbReference type="SUPFAM" id="SSF56399">
    <property type="entry name" value="ADP-ribosylation"/>
    <property type="match status" value="1"/>
</dbReference>
<dbReference type="NCBIfam" id="TIGR03696">
    <property type="entry name" value="Rhs_assc_core"/>
    <property type="match status" value="1"/>
</dbReference>
<comment type="caution">
    <text evidence="1">The sequence shown here is derived from an EMBL/GenBank/DDBJ whole genome shotgun (WGS) entry which is preliminary data.</text>
</comment>
<dbReference type="Gene3D" id="2.180.10.10">
    <property type="entry name" value="RHS repeat-associated core"/>
    <property type="match status" value="1"/>
</dbReference>
<reference evidence="1 3" key="1">
    <citation type="journal article" date="2020" name="Microorganisms">
        <title>Reliable Identification of Environmental Pseudomonas Isolates Using the rpoD Gene.</title>
        <authorList>
            <consortium name="The Broad Institute Genome Sequencing Platform"/>
            <person name="Girard L."/>
            <person name="Lood C."/>
            <person name="Rokni-Zadeh H."/>
            <person name="van Noort V."/>
            <person name="Lavigne R."/>
            <person name="De Mot R."/>
        </authorList>
    </citation>
    <scope>NUCLEOTIDE SEQUENCE</scope>
    <source>
        <strain evidence="1 3">RW4S2</strain>
    </source>
</reference>
<evidence type="ECO:0000313" key="3">
    <source>
        <dbReference type="Proteomes" id="UP000628137"/>
    </source>
</evidence>
<organism evidence="1">
    <name type="scientific">Pseudomonas vlassakiae</name>
    <dbReference type="NCBI Taxonomy" id="485888"/>
    <lineage>
        <taxon>Bacteria</taxon>
        <taxon>Pseudomonadati</taxon>
        <taxon>Pseudomonadota</taxon>
        <taxon>Gammaproteobacteria</taxon>
        <taxon>Pseudomonadales</taxon>
        <taxon>Pseudomonadaceae</taxon>
        <taxon>Pseudomonas</taxon>
    </lineage>
</organism>
<protein>
    <submittedName>
        <fullName evidence="1">RHS repeat-associated core domain-containing protein</fullName>
    </submittedName>
</protein>
<proteinExistence type="predicted"/>
<gene>
    <name evidence="2" type="ORF">HU738_020660</name>
    <name evidence="1" type="ORF">HU738_15840</name>
</gene>
<reference evidence="2" key="3">
    <citation type="submission" date="2021-06" db="EMBL/GenBank/DDBJ databases">
        <title>Updating the genus Pseudomonas: Description of 43 new species and partition of the Pseudomonas putida group.</title>
        <authorList>
            <person name="Girard L."/>
            <person name="Lood C."/>
            <person name="Vandamme P."/>
            <person name="Rokni-Zadeh H."/>
            <person name="Van Noort V."/>
            <person name="Hofte M."/>
            <person name="Lavigne R."/>
            <person name="De Mot R."/>
        </authorList>
    </citation>
    <scope>NUCLEOTIDE SEQUENCE</scope>
    <source>
        <strain evidence="2">RW4S2</strain>
    </source>
</reference>
<dbReference type="EMBL" id="JABWRP020000017">
    <property type="protein sequence ID" value="MBV4543463.1"/>
    <property type="molecule type" value="Genomic_DNA"/>
</dbReference>
<reference evidence="1" key="2">
    <citation type="submission" date="2020-07" db="EMBL/GenBank/DDBJ databases">
        <authorList>
            <person name="Lood C."/>
            <person name="Girard L."/>
        </authorList>
    </citation>
    <scope>NUCLEOTIDE SEQUENCE</scope>
    <source>
        <strain evidence="1">RW4S2</strain>
    </source>
</reference>
<name>A0A923K728_9PSED</name>
<dbReference type="Proteomes" id="UP000628137">
    <property type="component" value="Unassembled WGS sequence"/>
</dbReference>